<gene>
    <name evidence="2" type="ORF">AVDCRST_MAG19-218</name>
</gene>
<feature type="compositionally biased region" description="Basic residues" evidence="1">
    <location>
        <begin position="24"/>
        <end position="38"/>
    </location>
</feature>
<evidence type="ECO:0000313" key="2">
    <source>
        <dbReference type="EMBL" id="CAA9545732.1"/>
    </source>
</evidence>
<proteinExistence type="predicted"/>
<feature type="non-terminal residue" evidence="2">
    <location>
        <position position="49"/>
    </location>
</feature>
<sequence length="49" mass="5476">VLAPLCMPPPASPWPRLPSPPAGRPHHRPLRRLLRPRRVCQPPHPPLGV</sequence>
<evidence type="ECO:0000256" key="1">
    <source>
        <dbReference type="SAM" id="MobiDB-lite"/>
    </source>
</evidence>
<feature type="region of interest" description="Disordered" evidence="1">
    <location>
        <begin position="1"/>
        <end position="49"/>
    </location>
</feature>
<accession>A0A6J4UBJ1</accession>
<name>A0A6J4UBJ1_9BACT</name>
<feature type="non-terminal residue" evidence="2">
    <location>
        <position position="1"/>
    </location>
</feature>
<dbReference type="EMBL" id="CADCWL010000013">
    <property type="protein sequence ID" value="CAA9545732.1"/>
    <property type="molecule type" value="Genomic_DNA"/>
</dbReference>
<feature type="compositionally biased region" description="Pro residues" evidence="1">
    <location>
        <begin position="1"/>
        <end position="23"/>
    </location>
</feature>
<protein>
    <submittedName>
        <fullName evidence="2">Uncharacterized protein</fullName>
    </submittedName>
</protein>
<organism evidence="2">
    <name type="scientific">uncultured Thermomicrobiales bacterium</name>
    <dbReference type="NCBI Taxonomy" id="1645740"/>
    <lineage>
        <taxon>Bacteria</taxon>
        <taxon>Pseudomonadati</taxon>
        <taxon>Thermomicrobiota</taxon>
        <taxon>Thermomicrobia</taxon>
        <taxon>Thermomicrobiales</taxon>
        <taxon>environmental samples</taxon>
    </lineage>
</organism>
<reference evidence="2" key="1">
    <citation type="submission" date="2020-02" db="EMBL/GenBank/DDBJ databases">
        <authorList>
            <person name="Meier V. D."/>
        </authorList>
    </citation>
    <scope>NUCLEOTIDE SEQUENCE</scope>
    <source>
        <strain evidence="2">AVDCRST_MAG19</strain>
    </source>
</reference>
<dbReference type="AlphaFoldDB" id="A0A6J4UBJ1"/>